<evidence type="ECO:0000259" key="6">
    <source>
        <dbReference type="PROSITE" id="PS50305"/>
    </source>
</evidence>
<dbReference type="EC" id="2.3.1.286" evidence="3"/>
<dbReference type="InterPro" id="IPR003000">
    <property type="entry name" value="Sirtuin"/>
</dbReference>
<dbReference type="PANTHER" id="PTHR11085:SF4">
    <property type="entry name" value="NAD-DEPENDENT PROTEIN DEACYLASE"/>
    <property type="match status" value="1"/>
</dbReference>
<dbReference type="InterPro" id="IPR026590">
    <property type="entry name" value="Ssirtuin_cat_dom"/>
</dbReference>
<dbReference type="InterPro" id="IPR026591">
    <property type="entry name" value="Sirtuin_cat_small_dom_sf"/>
</dbReference>
<evidence type="ECO:0000256" key="2">
    <source>
        <dbReference type="ARBA" id="ARBA00023027"/>
    </source>
</evidence>
<comment type="domain">
    <text evidence="3">2 residues (Tyr-54 and Arg-57) present in a large hydrophobic pocket are probably involved in substrate specificity. They are important for desuccinylation activity, but dispensable for deacetylation activity.</text>
</comment>
<feature type="binding site" evidence="3">
    <location>
        <position position="221"/>
    </location>
    <ligand>
        <name>NAD(+)</name>
        <dbReference type="ChEBI" id="CHEBI:57540"/>
    </ligand>
</feature>
<feature type="binding site" evidence="3 4">
    <location>
        <position position="121"/>
    </location>
    <ligand>
        <name>Zn(2+)</name>
        <dbReference type="ChEBI" id="CHEBI:29105"/>
    </ligand>
</feature>
<comment type="catalytic activity">
    <reaction evidence="3">
        <text>N(6)-acetyl-L-lysyl-[protein] + NAD(+) + H2O = 2''-O-acetyl-ADP-D-ribose + nicotinamide + L-lysyl-[protein]</text>
        <dbReference type="Rhea" id="RHEA:43636"/>
        <dbReference type="Rhea" id="RHEA-COMP:9752"/>
        <dbReference type="Rhea" id="RHEA-COMP:10731"/>
        <dbReference type="ChEBI" id="CHEBI:15377"/>
        <dbReference type="ChEBI" id="CHEBI:17154"/>
        <dbReference type="ChEBI" id="CHEBI:29969"/>
        <dbReference type="ChEBI" id="CHEBI:57540"/>
        <dbReference type="ChEBI" id="CHEBI:61930"/>
        <dbReference type="ChEBI" id="CHEBI:83767"/>
        <dbReference type="EC" id="2.3.1.286"/>
    </reaction>
</comment>
<dbReference type="InterPro" id="IPR050134">
    <property type="entry name" value="NAD-dep_sirtuin_deacylases"/>
</dbReference>
<feature type="binding site" evidence="3">
    <location>
        <position position="54"/>
    </location>
    <ligand>
        <name>substrate</name>
    </ligand>
</feature>
<dbReference type="InterPro" id="IPR029035">
    <property type="entry name" value="DHS-like_NAD/FAD-binding_dom"/>
</dbReference>
<protein>
    <recommendedName>
        <fullName evidence="3">NAD-dependent protein deacylase</fullName>
        <ecNumber evidence="3">2.3.1.286</ecNumber>
    </recommendedName>
    <alternativeName>
        <fullName evidence="3">Regulatory protein SIR2 homolog</fullName>
    </alternativeName>
</protein>
<evidence type="ECO:0000313" key="8">
    <source>
        <dbReference type="Proteomes" id="UP000639859"/>
    </source>
</evidence>
<keyword evidence="2 3" id="KW-0520">NAD</keyword>
<feature type="domain" description="Deacetylase sirtuin-type" evidence="6">
    <location>
        <begin position="1"/>
        <end position="235"/>
    </location>
</feature>
<keyword evidence="8" id="KW-1185">Reference proteome</keyword>
<evidence type="ECO:0000256" key="3">
    <source>
        <dbReference type="HAMAP-Rule" id="MF_01121"/>
    </source>
</evidence>
<accession>A0ABS0T625</accession>
<comment type="subcellular location">
    <subcellularLocation>
        <location evidence="3">Cytoplasm</location>
    </subcellularLocation>
</comment>
<dbReference type="HAMAP" id="MF_01121">
    <property type="entry name" value="Sirtuin_ClassIII"/>
    <property type="match status" value="1"/>
</dbReference>
<comment type="catalytic activity">
    <reaction evidence="3">
        <text>N(6)-succinyl-L-lysyl-[protein] + NAD(+) + H2O = 2''-O-succinyl-ADP-D-ribose + nicotinamide + L-lysyl-[protein]</text>
        <dbReference type="Rhea" id="RHEA:47668"/>
        <dbReference type="Rhea" id="RHEA-COMP:9752"/>
        <dbReference type="Rhea" id="RHEA-COMP:11877"/>
        <dbReference type="ChEBI" id="CHEBI:15377"/>
        <dbReference type="ChEBI" id="CHEBI:17154"/>
        <dbReference type="ChEBI" id="CHEBI:29969"/>
        <dbReference type="ChEBI" id="CHEBI:57540"/>
        <dbReference type="ChEBI" id="CHEBI:87830"/>
        <dbReference type="ChEBI" id="CHEBI:87832"/>
    </reaction>
</comment>
<dbReference type="SUPFAM" id="SSF52467">
    <property type="entry name" value="DHS-like NAD/FAD-binding domain"/>
    <property type="match status" value="1"/>
</dbReference>
<feature type="binding site" evidence="3 4">
    <location>
        <position position="118"/>
    </location>
    <ligand>
        <name>Zn(2+)</name>
        <dbReference type="ChEBI" id="CHEBI:29105"/>
    </ligand>
</feature>
<feature type="binding site" evidence="3">
    <location>
        <begin position="92"/>
        <end position="95"/>
    </location>
    <ligand>
        <name>NAD(+)</name>
        <dbReference type="ChEBI" id="CHEBI:57540"/>
    </ligand>
</feature>
<keyword evidence="1" id="KW-0808">Transferase</keyword>
<comment type="similarity">
    <text evidence="3">Belongs to the sirtuin family. Class III subfamily.</text>
</comment>
<comment type="caution">
    <text evidence="7">The sequence shown here is derived from an EMBL/GenBank/DDBJ whole genome shotgun (WGS) entry which is preliminary data.</text>
</comment>
<feature type="compositionally biased region" description="Low complexity" evidence="5">
    <location>
        <begin position="254"/>
        <end position="279"/>
    </location>
</feature>
<feature type="binding site" evidence="3 4">
    <location>
        <position position="140"/>
    </location>
    <ligand>
        <name>Zn(2+)</name>
        <dbReference type="ChEBI" id="CHEBI:29105"/>
    </ligand>
</feature>
<feature type="active site" description="Proton acceptor" evidence="3 4">
    <location>
        <position position="110"/>
    </location>
</feature>
<dbReference type="PANTHER" id="PTHR11085">
    <property type="entry name" value="NAD-DEPENDENT PROTEIN DEACYLASE SIRTUIN-5, MITOCHONDRIAL-RELATED"/>
    <property type="match status" value="1"/>
</dbReference>
<evidence type="ECO:0000313" key="7">
    <source>
        <dbReference type="EMBL" id="MBI1686941.1"/>
    </source>
</evidence>
<dbReference type="EMBL" id="JADWOX010000032">
    <property type="protein sequence ID" value="MBI1686941.1"/>
    <property type="molecule type" value="Genomic_DNA"/>
</dbReference>
<dbReference type="PROSITE" id="PS50305">
    <property type="entry name" value="SIRTUIN"/>
    <property type="match status" value="1"/>
</dbReference>
<feature type="compositionally biased region" description="Pro residues" evidence="5">
    <location>
        <begin position="241"/>
        <end position="253"/>
    </location>
</feature>
<organism evidence="7 8">
    <name type="scientific">Caulobacter hibisci</name>
    <dbReference type="NCBI Taxonomy" id="2035993"/>
    <lineage>
        <taxon>Bacteria</taxon>
        <taxon>Pseudomonadati</taxon>
        <taxon>Pseudomonadota</taxon>
        <taxon>Alphaproteobacteria</taxon>
        <taxon>Caulobacterales</taxon>
        <taxon>Caulobacteraceae</taxon>
        <taxon>Caulobacter</taxon>
    </lineage>
</organism>
<name>A0ABS0T625_9CAUL</name>
<dbReference type="Pfam" id="PF02146">
    <property type="entry name" value="SIR2"/>
    <property type="match status" value="1"/>
</dbReference>
<dbReference type="CDD" id="cd01412">
    <property type="entry name" value="SIRT5_Af1_CobB"/>
    <property type="match status" value="1"/>
</dbReference>
<evidence type="ECO:0000256" key="4">
    <source>
        <dbReference type="PROSITE-ProRule" id="PRU00236"/>
    </source>
</evidence>
<dbReference type="Proteomes" id="UP000639859">
    <property type="component" value="Unassembled WGS sequence"/>
</dbReference>
<evidence type="ECO:0000256" key="5">
    <source>
        <dbReference type="SAM" id="MobiDB-lite"/>
    </source>
</evidence>
<dbReference type="Gene3D" id="3.40.50.1220">
    <property type="entry name" value="TPP-binding domain"/>
    <property type="match status" value="1"/>
</dbReference>
<dbReference type="InterPro" id="IPR027546">
    <property type="entry name" value="Sirtuin_class_III"/>
</dbReference>
<comment type="cofactor">
    <cofactor evidence="3">
        <name>Zn(2+)</name>
        <dbReference type="ChEBI" id="CHEBI:29105"/>
    </cofactor>
    <text evidence="3">Binds 1 zinc ion per subunit.</text>
</comment>
<gene>
    <name evidence="3" type="primary">cobB</name>
    <name evidence="7" type="ORF">I4Q42_25000</name>
</gene>
<feature type="binding site" evidence="3">
    <location>
        <position position="57"/>
    </location>
    <ligand>
        <name>substrate</name>
    </ligand>
</feature>
<feature type="region of interest" description="Disordered" evidence="5">
    <location>
        <begin position="236"/>
        <end position="279"/>
    </location>
</feature>
<keyword evidence="3" id="KW-0963">Cytoplasm</keyword>
<feature type="binding site" evidence="3">
    <location>
        <begin position="177"/>
        <end position="179"/>
    </location>
    <ligand>
        <name>NAD(+)</name>
        <dbReference type="ChEBI" id="CHEBI:57540"/>
    </ligand>
</feature>
<comment type="function">
    <text evidence="3">NAD-dependent lysine deacetylase and desuccinylase that specifically removes acetyl and succinyl groups on target proteins. Modulates the activities of several proteins which are inactive in their acylated form.</text>
</comment>
<comment type="caution">
    <text evidence="3">Lacks conserved residue(s) required for the propagation of feature annotation.</text>
</comment>
<keyword evidence="3 4" id="KW-0862">Zinc</keyword>
<keyword evidence="3 4" id="KW-0479">Metal-binding</keyword>
<sequence length="279" mass="29674">MGLNVFVLTGAGVSAESGLGTFRDEGGVWTQYDLAEVATPEGFARDPAKVRAFYNARRENLAGAAPNPAHVALARLQRELAARGGGLFLCTQNVDDLHEKAGSTEVVHIHGELAVTRCHACEATRSDTGPLDGEAICEACGAAGMARPHVVWFGEMTLFLDEITDALHAADLFVAIGTSGSVYPAAGFVSEARALGVRTCELNLEPSDNAWAFDESFYGPAGEVVPAWVERVLGEGLRSPPTAPSPPPGPGPAARPGSWRRPWRWGSGSSRRAPWWSRR</sequence>
<evidence type="ECO:0000256" key="1">
    <source>
        <dbReference type="ARBA" id="ARBA00022679"/>
    </source>
</evidence>
<proteinExistence type="inferred from homology"/>
<feature type="binding site" evidence="3">
    <location>
        <begin position="10"/>
        <end position="29"/>
    </location>
    <ligand>
        <name>NAD(+)</name>
        <dbReference type="ChEBI" id="CHEBI:57540"/>
    </ligand>
</feature>
<dbReference type="Gene3D" id="3.30.1600.10">
    <property type="entry name" value="SIR2/SIRT2 'Small Domain"/>
    <property type="match status" value="1"/>
</dbReference>
<feature type="binding site" evidence="3 4">
    <location>
        <position position="137"/>
    </location>
    <ligand>
        <name>Zn(2+)</name>
        <dbReference type="ChEBI" id="CHEBI:29105"/>
    </ligand>
</feature>
<reference evidence="7 8" key="1">
    <citation type="submission" date="2020-11" db="EMBL/GenBank/DDBJ databases">
        <title>genome sequence of strain KACC 18849.</title>
        <authorList>
            <person name="Gao J."/>
            <person name="Zhang X."/>
        </authorList>
    </citation>
    <scope>NUCLEOTIDE SEQUENCE [LARGE SCALE GENOMIC DNA]</scope>
    <source>
        <strain evidence="7 8">KACC 18849</strain>
    </source>
</reference>